<sequence>MLTYLVPPAIAALMLRSLSGRIAVFALATLTGTMVHELLHAIVGTLTGARPISMSLFPRRSADGRGYVMGSVTFENLTWYNAAPACLAPLLGLPLLAFVAWLRVNGGWHFEALDILLWALLAPQFLTCWPSSTDLRLSLLSWPIYLAAGAIAWFVWFPHP</sequence>
<dbReference type="AlphaFoldDB" id="A4JTM5"/>
<keyword evidence="1" id="KW-0472">Membrane</keyword>
<gene>
    <name evidence="2" type="ordered locus">Bcep1808_6740</name>
</gene>
<keyword evidence="1" id="KW-1133">Transmembrane helix</keyword>
<evidence type="ECO:0000256" key="1">
    <source>
        <dbReference type="SAM" id="Phobius"/>
    </source>
</evidence>
<evidence type="ECO:0000313" key="3">
    <source>
        <dbReference type="Proteomes" id="UP000002287"/>
    </source>
</evidence>
<reference evidence="2 3" key="1">
    <citation type="submission" date="2007-03" db="EMBL/GenBank/DDBJ databases">
        <title>Complete sequence of plasmid pBVIE01 of Burkholderia vietnamiensis G4.</title>
        <authorList>
            <consortium name="US DOE Joint Genome Institute"/>
            <person name="Copeland A."/>
            <person name="Lucas S."/>
            <person name="Lapidus A."/>
            <person name="Barry K."/>
            <person name="Detter J.C."/>
            <person name="Glavina del Rio T."/>
            <person name="Hammon N."/>
            <person name="Israni S."/>
            <person name="Dalin E."/>
            <person name="Tice H."/>
            <person name="Pitluck S."/>
            <person name="Chain P."/>
            <person name="Malfatti S."/>
            <person name="Shin M."/>
            <person name="Vergez L."/>
            <person name="Schmutz J."/>
            <person name="Larimer F."/>
            <person name="Land M."/>
            <person name="Hauser L."/>
            <person name="Kyrpides N."/>
            <person name="Tiedje J."/>
            <person name="Richardson P."/>
        </authorList>
    </citation>
    <scope>NUCLEOTIDE SEQUENCE [LARGE SCALE GENOMIC DNA]</scope>
    <source>
        <strain evidence="3">G4 / LMG 22486</strain>
        <plasmid evidence="2 3">pBVIE01</plasmid>
    </source>
</reference>
<dbReference type="EMBL" id="CP000617">
    <property type="protein sequence ID" value="ABO59628.1"/>
    <property type="molecule type" value="Genomic_DNA"/>
</dbReference>
<protein>
    <recommendedName>
        <fullName evidence="4">Peptidase M50</fullName>
    </recommendedName>
</protein>
<geneLocation type="plasmid" evidence="2 3">
    <name>pBVIE01</name>
</geneLocation>
<dbReference type="Proteomes" id="UP000002287">
    <property type="component" value="Plasmid pBVIE01"/>
</dbReference>
<feature type="transmembrane region" description="Helical" evidence="1">
    <location>
        <begin position="139"/>
        <end position="157"/>
    </location>
</feature>
<dbReference type="KEGG" id="bvi:Bcep1808_6740"/>
<dbReference type="HOGENOM" id="CLU_117224_0_0_4"/>
<proteinExistence type="predicted"/>
<evidence type="ECO:0008006" key="4">
    <source>
        <dbReference type="Google" id="ProtNLM"/>
    </source>
</evidence>
<keyword evidence="1" id="KW-0812">Transmembrane</keyword>
<keyword evidence="2" id="KW-0614">Plasmid</keyword>
<evidence type="ECO:0000313" key="2">
    <source>
        <dbReference type="EMBL" id="ABO59628.1"/>
    </source>
</evidence>
<name>A4JTM5_BURVG</name>
<feature type="transmembrane region" description="Helical" evidence="1">
    <location>
        <begin position="78"/>
        <end position="102"/>
    </location>
</feature>
<organism evidence="2 3">
    <name type="scientific">Burkholderia vietnamiensis (strain G4 / LMG 22486)</name>
    <name type="common">Burkholderia cepacia (strain R1808)</name>
    <dbReference type="NCBI Taxonomy" id="269482"/>
    <lineage>
        <taxon>Bacteria</taxon>
        <taxon>Pseudomonadati</taxon>
        <taxon>Pseudomonadota</taxon>
        <taxon>Betaproteobacteria</taxon>
        <taxon>Burkholderiales</taxon>
        <taxon>Burkholderiaceae</taxon>
        <taxon>Burkholderia</taxon>
        <taxon>Burkholderia cepacia complex</taxon>
    </lineage>
</organism>
<accession>A4JTM5</accession>